<feature type="compositionally biased region" description="Basic and acidic residues" evidence="11">
    <location>
        <begin position="359"/>
        <end position="380"/>
    </location>
</feature>
<dbReference type="PANTHER" id="PTHR47219:SF25">
    <property type="entry name" value="RAB-GAP TBC DOMAIN-CONTAINING PROTEIN"/>
    <property type="match status" value="1"/>
</dbReference>
<dbReference type="Pfam" id="PF00566">
    <property type="entry name" value="RabGAP-TBC"/>
    <property type="match status" value="1"/>
</dbReference>
<feature type="domain" description="Rab-GAP TBC" evidence="12">
    <location>
        <begin position="111"/>
        <end position="301"/>
    </location>
</feature>
<dbReference type="PANTHER" id="PTHR47219">
    <property type="entry name" value="RAB GTPASE-ACTIVATING PROTEIN 1-LIKE"/>
    <property type="match status" value="1"/>
</dbReference>
<reference evidence="14" key="2">
    <citation type="submission" date="2023-03" db="EMBL/GenBank/DDBJ databases">
        <authorList>
            <consortium name="Wellcome Sanger Institute Data Sharing"/>
        </authorList>
    </citation>
    <scope>NUCLEOTIDE SEQUENCE [LARGE SCALE GENOMIC DNA]</scope>
</reference>
<feature type="region of interest" description="Disordered" evidence="11">
    <location>
        <begin position="585"/>
        <end position="626"/>
    </location>
</feature>
<feature type="region of interest" description="Disordered" evidence="11">
    <location>
        <begin position="359"/>
        <end position="473"/>
    </location>
</feature>
<evidence type="ECO:0000256" key="5">
    <source>
        <dbReference type="ARBA" id="ARBA00022990"/>
    </source>
</evidence>
<comment type="subcellular location">
    <subcellularLocation>
        <location evidence="1">Cytoplasmic vesicle</location>
    </subcellularLocation>
    <subcellularLocation>
        <location evidence="2">Golgi apparatus</location>
    </subcellularLocation>
</comment>
<evidence type="ECO:0000256" key="7">
    <source>
        <dbReference type="ARBA" id="ARBA00023329"/>
    </source>
</evidence>
<dbReference type="Gene3D" id="1.10.10.750">
    <property type="entry name" value="Ypt/Rab-GAP domain of gyp1p, domain 1"/>
    <property type="match status" value="1"/>
</dbReference>
<dbReference type="InterPro" id="IPR035969">
    <property type="entry name" value="Rab-GAP_TBC_sf"/>
</dbReference>
<evidence type="ECO:0000256" key="6">
    <source>
        <dbReference type="ARBA" id="ARBA00023034"/>
    </source>
</evidence>
<evidence type="ECO:0000256" key="3">
    <source>
        <dbReference type="ARBA" id="ARBA00022468"/>
    </source>
</evidence>
<dbReference type="InterPro" id="IPR000195">
    <property type="entry name" value="Rab-GAP-TBC_dom"/>
</dbReference>
<feature type="compositionally biased region" description="Polar residues" evidence="11">
    <location>
        <begin position="401"/>
        <end position="416"/>
    </location>
</feature>
<evidence type="ECO:0000256" key="9">
    <source>
        <dbReference type="ARBA" id="ARBA00064037"/>
    </source>
</evidence>
<dbReference type="GO" id="GO:0031410">
    <property type="term" value="C:cytoplasmic vesicle"/>
    <property type="evidence" value="ECO:0007669"/>
    <property type="project" value="UniProtKB-SubCell"/>
</dbReference>
<keyword evidence="7" id="KW-0968">Cytoplasmic vesicle</keyword>
<evidence type="ECO:0000259" key="12">
    <source>
        <dbReference type="PROSITE" id="PS50086"/>
    </source>
</evidence>
<dbReference type="PROSITE" id="PS50086">
    <property type="entry name" value="TBC_RABGAP"/>
    <property type="match status" value="1"/>
</dbReference>
<dbReference type="Gene3D" id="1.10.472.80">
    <property type="entry name" value="Ypt/Rab-GAP domain of gyp1p, domain 3"/>
    <property type="match status" value="1"/>
</dbReference>
<evidence type="ECO:0000256" key="11">
    <source>
        <dbReference type="SAM" id="MobiDB-lite"/>
    </source>
</evidence>
<proteinExistence type="predicted"/>
<dbReference type="SMART" id="SM00164">
    <property type="entry name" value="TBC"/>
    <property type="match status" value="1"/>
</dbReference>
<comment type="subunit">
    <text evidence="9">Interacts with EPS8.</text>
</comment>
<keyword evidence="5" id="KW-0007">Acetylation</keyword>
<dbReference type="OMA" id="HATDRAY"/>
<dbReference type="Ensembl" id="ENSACLT00000003280.2">
    <property type="protein sequence ID" value="ENSACLP00000003204.2"/>
    <property type="gene ID" value="ENSACLG00000002172.2"/>
</dbReference>
<comment type="function">
    <text evidence="8">Acts as a GTPase-activating protein for RAB5A and RAB43. Involved in receptor trafficking. In complex with EPS8 inhibits internalization of EGFR. Involved in retrograde transport from the endocytic pathway to the Golgi apparatus. Involved in the transport of Shiga toxin from early and recycling endosomes to the trans-Golgi network. Required for structural integrity of the Golgi complex.</text>
</comment>
<dbReference type="Gene3D" id="1.10.8.270">
    <property type="entry name" value="putative rabgap domain of human tbc1 domain family member 14 like domains"/>
    <property type="match status" value="1"/>
</dbReference>
<reference evidence="13" key="3">
    <citation type="submission" date="2025-08" db="UniProtKB">
        <authorList>
            <consortium name="Ensembl"/>
        </authorList>
    </citation>
    <scope>IDENTIFICATION</scope>
</reference>
<keyword evidence="4" id="KW-0597">Phosphoprotein</keyword>
<evidence type="ECO:0000256" key="8">
    <source>
        <dbReference type="ARBA" id="ARBA00059926"/>
    </source>
</evidence>
<reference evidence="13 14" key="1">
    <citation type="submission" date="2018-05" db="EMBL/GenBank/DDBJ databases">
        <authorList>
            <person name="Datahose"/>
        </authorList>
    </citation>
    <scope>NUCLEOTIDE SEQUENCE</scope>
</reference>
<keyword evidence="14" id="KW-1185">Reference proteome</keyword>
<keyword evidence="6" id="KW-0333">Golgi apparatus</keyword>
<evidence type="ECO:0000313" key="14">
    <source>
        <dbReference type="Proteomes" id="UP000265100"/>
    </source>
</evidence>
<name>A0A3P8NEN8_ASTCA</name>
<accession>A0A3P8NEN8</accession>
<feature type="region of interest" description="Disordered" evidence="11">
    <location>
        <begin position="639"/>
        <end position="662"/>
    </location>
</feature>
<evidence type="ECO:0000256" key="2">
    <source>
        <dbReference type="ARBA" id="ARBA00004555"/>
    </source>
</evidence>
<dbReference type="GO" id="GO:0005096">
    <property type="term" value="F:GTPase activator activity"/>
    <property type="evidence" value="ECO:0007669"/>
    <property type="project" value="UniProtKB-KW"/>
</dbReference>
<dbReference type="GeneTree" id="ENSGT00940000161238"/>
<sequence>MKGKRAHLDDFDMKKDIDTLIAEERAEIISKYDKGRQEGVSIDPWEDADYSIYKITDRFGFLHEEELPTPSVLEEKQKQQELERVEKWLKMVKKWDKYKSSEKLAKRVYKGIPLQLRGQAWALLLDIEKVKQDGKYEKMKQQARNFSTEIKQIDLDVNRTFRNHIMFMDRFGVKQQALFHVLAAYSVYNTEVSYCQGMSQIAAILLMYLNEEDAFWALSQLLTDNKHSMHGFFIPGFPKLHRFQAHHELILSKMLPKLKKHLDKEQMTTGIYTTKWFLQCFIERTPFTLTLRLWDIYILEGEKMLSAMAYTILKLHKKRLQKLQLEDLREFLQEQLAASFFMPDDAVVEQLQTAMTELRSKKLDQPPPAKSDELPKKPLGQERPVLLLPLQPDSSVKVKISPQSESQPSTDTQETVGITPHQPPSLEEPQESRSLSRPNTPSLPSPDPVVVHTQGTPSSLRPCRNPPIPPKVGVRRDVKELFPAVSQERGNEENETSVTEIQEEPVDWPPPYEPPPLDMHTMEAEEEIMDLPDLPPPPFIFPNQIDQMPLGGCSPHLGARTGPGIQQCSHSPRSASPLVNQIKLSPKLYPKPPTSLDILQKKSLPSKPSPNRAFTDSSSSPRIPPKPIKFPVSLYVPVSAGDRRPSNTSQYDNLSEVDEDDRNLERVLSSTPEEIPSLHNNPSYNREYDPAVYPLPPPPVYMHHSASPPSLCALPSLPQEPEYVGEGSWVEDPILAPPPPSFADRLSPLQCTTASCSDPHKAMSPGYSKPFSRGPRDHSAFPAPLLYTGSPPTHLRSSGQSEVGVALVQSSPDFCRVPQSGHQLPKSVTF</sequence>
<evidence type="ECO:0000313" key="13">
    <source>
        <dbReference type="Ensembl" id="ENSACLP00000003204.2"/>
    </source>
</evidence>
<dbReference type="OrthoDB" id="294251at2759"/>
<feature type="region of interest" description="Disordered" evidence="11">
    <location>
        <begin position="487"/>
        <end position="510"/>
    </location>
</feature>
<evidence type="ECO:0000256" key="10">
    <source>
        <dbReference type="ARBA" id="ARBA00070172"/>
    </source>
</evidence>
<feature type="region of interest" description="Disordered" evidence="11">
    <location>
        <begin position="756"/>
        <end position="804"/>
    </location>
</feature>
<dbReference type="InterPro" id="IPR050302">
    <property type="entry name" value="Rab_GAP_TBC_domain"/>
</dbReference>
<dbReference type="SUPFAM" id="SSF47923">
    <property type="entry name" value="Ypt/Rab-GAP domain of gyp1p"/>
    <property type="match status" value="2"/>
</dbReference>
<reference evidence="13" key="4">
    <citation type="submission" date="2025-09" db="UniProtKB">
        <authorList>
            <consortium name="Ensembl"/>
        </authorList>
    </citation>
    <scope>IDENTIFICATION</scope>
</reference>
<dbReference type="Bgee" id="ENSACLG00000002172">
    <property type="expression patterns" value="Expressed in muscle tissue and 8 other cell types or tissues"/>
</dbReference>
<evidence type="ECO:0000256" key="4">
    <source>
        <dbReference type="ARBA" id="ARBA00022553"/>
    </source>
</evidence>
<dbReference type="FunFam" id="1.10.8.270:FF:000010">
    <property type="entry name" value="Putative USP6 N-terminal-like protein"/>
    <property type="match status" value="1"/>
</dbReference>
<evidence type="ECO:0000256" key="1">
    <source>
        <dbReference type="ARBA" id="ARBA00004541"/>
    </source>
</evidence>
<dbReference type="FunFam" id="1.10.472.80:FF:000019">
    <property type="entry name" value="USP6 N-terminal like"/>
    <property type="match status" value="1"/>
</dbReference>
<dbReference type="FunFam" id="1.10.10.750:FF:000001">
    <property type="entry name" value="TBC1 domain family member 10A"/>
    <property type="match status" value="1"/>
</dbReference>
<keyword evidence="3" id="KW-0343">GTPase activation</keyword>
<protein>
    <recommendedName>
        <fullName evidence="10">USP6 N-terminal-like protein</fullName>
    </recommendedName>
</protein>
<dbReference type="STRING" id="8154.ENSACLP00000003204"/>
<dbReference type="GO" id="GO:0031267">
    <property type="term" value="F:small GTPase binding"/>
    <property type="evidence" value="ECO:0007669"/>
    <property type="project" value="TreeGrafter"/>
</dbReference>
<dbReference type="AlphaFoldDB" id="A0A3P8NEN8"/>
<dbReference type="Proteomes" id="UP000265100">
    <property type="component" value="Chromosome 7"/>
</dbReference>
<organism evidence="13 14">
    <name type="scientific">Astatotilapia calliptera</name>
    <name type="common">Eastern happy</name>
    <name type="synonym">Chromis callipterus</name>
    <dbReference type="NCBI Taxonomy" id="8154"/>
    <lineage>
        <taxon>Eukaryota</taxon>
        <taxon>Metazoa</taxon>
        <taxon>Chordata</taxon>
        <taxon>Craniata</taxon>
        <taxon>Vertebrata</taxon>
        <taxon>Euteleostomi</taxon>
        <taxon>Actinopterygii</taxon>
        <taxon>Neopterygii</taxon>
        <taxon>Teleostei</taxon>
        <taxon>Neoteleostei</taxon>
        <taxon>Acanthomorphata</taxon>
        <taxon>Ovalentaria</taxon>
        <taxon>Cichlomorphae</taxon>
        <taxon>Cichliformes</taxon>
        <taxon>Cichlidae</taxon>
        <taxon>African cichlids</taxon>
        <taxon>Pseudocrenilabrinae</taxon>
        <taxon>Haplochromini</taxon>
        <taxon>Astatotilapia</taxon>
    </lineage>
</organism>
<dbReference type="GO" id="GO:0005794">
    <property type="term" value="C:Golgi apparatus"/>
    <property type="evidence" value="ECO:0007669"/>
    <property type="project" value="UniProtKB-SubCell"/>
</dbReference>